<feature type="transmembrane region" description="Helical" evidence="8">
    <location>
        <begin position="94"/>
        <end position="115"/>
    </location>
</feature>
<feature type="compositionally biased region" description="Basic and acidic residues" evidence="7">
    <location>
        <begin position="1"/>
        <end position="13"/>
    </location>
</feature>
<gene>
    <name evidence="9" type="ORF">IDM40_23540</name>
</gene>
<dbReference type="NCBIfam" id="TIGR01065">
    <property type="entry name" value="hlyIII"/>
    <property type="match status" value="1"/>
</dbReference>
<dbReference type="Pfam" id="PF03006">
    <property type="entry name" value="HlyIII"/>
    <property type="match status" value="1"/>
</dbReference>
<comment type="caution">
    <text evidence="9">The sequence shown here is derived from an EMBL/GenBank/DDBJ whole genome shotgun (WGS) entry which is preliminary data.</text>
</comment>
<evidence type="ECO:0000256" key="1">
    <source>
        <dbReference type="ARBA" id="ARBA00004651"/>
    </source>
</evidence>
<dbReference type="PANTHER" id="PTHR20855:SF3">
    <property type="entry name" value="LD03007P"/>
    <property type="match status" value="1"/>
</dbReference>
<feature type="compositionally biased region" description="Basic and acidic residues" evidence="7">
    <location>
        <begin position="28"/>
        <end position="47"/>
    </location>
</feature>
<dbReference type="Proteomes" id="UP000806528">
    <property type="component" value="Unassembled WGS sequence"/>
</dbReference>
<protein>
    <submittedName>
        <fullName evidence="9">Hemolysin III family protein</fullName>
    </submittedName>
</protein>
<feature type="transmembrane region" description="Helical" evidence="8">
    <location>
        <begin position="184"/>
        <end position="205"/>
    </location>
</feature>
<dbReference type="PANTHER" id="PTHR20855">
    <property type="entry name" value="ADIPOR/PROGESTIN RECEPTOR-RELATED"/>
    <property type="match status" value="1"/>
</dbReference>
<evidence type="ECO:0000313" key="9">
    <source>
        <dbReference type="EMBL" id="MBE3001644.1"/>
    </source>
</evidence>
<organism evidence="9 10">
    <name type="scientific">Nocardiopsis coralli</name>
    <dbReference type="NCBI Taxonomy" id="2772213"/>
    <lineage>
        <taxon>Bacteria</taxon>
        <taxon>Bacillati</taxon>
        <taxon>Actinomycetota</taxon>
        <taxon>Actinomycetes</taxon>
        <taxon>Streptosporangiales</taxon>
        <taxon>Nocardiopsidaceae</taxon>
        <taxon>Nocardiopsis</taxon>
    </lineage>
</organism>
<feature type="region of interest" description="Disordered" evidence="7">
    <location>
        <begin position="1"/>
        <end position="51"/>
    </location>
</feature>
<proteinExistence type="inferred from homology"/>
<dbReference type="EMBL" id="JADBGI010000027">
    <property type="protein sequence ID" value="MBE3001644.1"/>
    <property type="molecule type" value="Genomic_DNA"/>
</dbReference>
<evidence type="ECO:0000256" key="8">
    <source>
        <dbReference type="SAM" id="Phobius"/>
    </source>
</evidence>
<dbReference type="InterPro" id="IPR005744">
    <property type="entry name" value="Hy-lIII"/>
</dbReference>
<comment type="similarity">
    <text evidence="2">Belongs to the UPF0073 (Hly-III) family.</text>
</comment>
<comment type="subcellular location">
    <subcellularLocation>
        <location evidence="1">Cell membrane</location>
        <topology evidence="1">Multi-pass membrane protein</topology>
    </subcellularLocation>
</comment>
<evidence type="ECO:0000256" key="3">
    <source>
        <dbReference type="ARBA" id="ARBA00022475"/>
    </source>
</evidence>
<dbReference type="InterPro" id="IPR004254">
    <property type="entry name" value="AdipoR/HlyIII-related"/>
</dbReference>
<keyword evidence="4 8" id="KW-0812">Transmembrane</keyword>
<evidence type="ECO:0000256" key="2">
    <source>
        <dbReference type="ARBA" id="ARBA00008488"/>
    </source>
</evidence>
<keyword evidence="3" id="KW-1003">Cell membrane</keyword>
<name>A0ABR9PCV3_9ACTN</name>
<evidence type="ECO:0000313" key="10">
    <source>
        <dbReference type="Proteomes" id="UP000806528"/>
    </source>
</evidence>
<evidence type="ECO:0000256" key="5">
    <source>
        <dbReference type="ARBA" id="ARBA00022989"/>
    </source>
</evidence>
<evidence type="ECO:0000256" key="6">
    <source>
        <dbReference type="ARBA" id="ARBA00023136"/>
    </source>
</evidence>
<feature type="transmembrane region" description="Helical" evidence="8">
    <location>
        <begin position="244"/>
        <end position="268"/>
    </location>
</feature>
<feature type="transmembrane region" description="Helical" evidence="8">
    <location>
        <begin position="136"/>
        <end position="152"/>
    </location>
</feature>
<keyword evidence="6 8" id="KW-0472">Membrane</keyword>
<reference evidence="9 10" key="1">
    <citation type="submission" date="2020-09" db="EMBL/GenBank/DDBJ databases">
        <title>Diversity and distribution of actinomycetes associated with coral in the coast of Hainan.</title>
        <authorList>
            <person name="Li F."/>
        </authorList>
    </citation>
    <scope>NUCLEOTIDE SEQUENCE [LARGE SCALE GENOMIC DNA]</scope>
    <source>
        <strain evidence="9 10">HNM0947</strain>
    </source>
</reference>
<accession>A0ABR9PCV3</accession>
<feature type="transmembrane region" description="Helical" evidence="8">
    <location>
        <begin position="69"/>
        <end position="88"/>
    </location>
</feature>
<keyword evidence="10" id="KW-1185">Reference proteome</keyword>
<feature type="transmembrane region" description="Helical" evidence="8">
    <location>
        <begin position="211"/>
        <end position="232"/>
    </location>
</feature>
<keyword evidence="5 8" id="KW-1133">Transmembrane helix</keyword>
<evidence type="ECO:0000256" key="7">
    <source>
        <dbReference type="SAM" id="MobiDB-lite"/>
    </source>
</evidence>
<sequence>MWTRDGADRHEEEATVSTERTHGTGPAEGDHTPEHTRDPADGHKASVPERAAQTAGDLLEAVKPKLRGWLHLGTAPLALAAGIVLVALSPTPPAMIAAAVYALSSVLLFSTSAVYHVGRWSPRAQRVLRRMDHSNIYLIIAGTYTPFIVLVLDGTLRTAMLALVWGGAIAGVAFKLLWLNAPRWLSTALYLAIGWVAVLFIPELVGGTHPATWILVLVGGVLYSVGAVVYGLKWPDPAPRWFGFHEIFHSLTIAAFVCHYIAVSFVVYTAT</sequence>
<evidence type="ECO:0000256" key="4">
    <source>
        <dbReference type="ARBA" id="ARBA00022692"/>
    </source>
</evidence>